<feature type="region of interest" description="Disordered" evidence="1">
    <location>
        <begin position="1"/>
        <end position="21"/>
    </location>
</feature>
<keyword evidence="2" id="KW-1133">Transmembrane helix</keyword>
<reference evidence="4" key="1">
    <citation type="submission" date="2017-11" db="EMBL/GenBank/DDBJ databases">
        <authorList>
            <person name="Lima N.C."/>
            <person name="Parody-Merino A.M."/>
            <person name="Battley P.F."/>
            <person name="Fidler A.E."/>
            <person name="Prosdocimi F."/>
        </authorList>
    </citation>
    <scope>NUCLEOTIDE SEQUENCE [LARGE SCALE GENOMIC DNA]</scope>
</reference>
<reference evidence="4" key="2">
    <citation type="submission" date="2017-12" db="EMBL/GenBank/DDBJ databases">
        <title>Genome sequence of the Bar-tailed Godwit (Limosa lapponica baueri).</title>
        <authorList>
            <person name="Lima N.C.B."/>
            <person name="Parody-Merino A.M."/>
            <person name="Battley P.F."/>
            <person name="Fidler A.E."/>
            <person name="Prosdocimi F."/>
        </authorList>
    </citation>
    <scope>NUCLEOTIDE SEQUENCE [LARGE SCALE GENOMIC DNA]</scope>
</reference>
<dbReference type="Proteomes" id="UP000233556">
    <property type="component" value="Unassembled WGS sequence"/>
</dbReference>
<evidence type="ECO:0000256" key="1">
    <source>
        <dbReference type="SAM" id="MobiDB-lite"/>
    </source>
</evidence>
<evidence type="ECO:0000256" key="2">
    <source>
        <dbReference type="SAM" id="Phobius"/>
    </source>
</evidence>
<name>A0A2I0UT47_LIMLA</name>
<accession>A0A2I0UT47</accession>
<gene>
    <name evidence="3" type="ORF">llap_511</name>
</gene>
<proteinExistence type="predicted"/>
<feature type="transmembrane region" description="Helical" evidence="2">
    <location>
        <begin position="50"/>
        <end position="68"/>
    </location>
</feature>
<protein>
    <submittedName>
        <fullName evidence="3">Uncharacterized protein</fullName>
    </submittedName>
</protein>
<evidence type="ECO:0000313" key="3">
    <source>
        <dbReference type="EMBL" id="PKU49199.1"/>
    </source>
</evidence>
<keyword evidence="2" id="KW-0472">Membrane</keyword>
<keyword evidence="2" id="KW-0812">Transmembrane</keyword>
<keyword evidence="4" id="KW-1185">Reference proteome</keyword>
<sequence>MLFATRHSQPASQVNSTVSESSQQEYMLVKVIVFSDISRYDLDILSKNVSFLWGIVLTIAVITLLSILEQEFLKMLMGMVVGALG</sequence>
<dbReference type="AlphaFoldDB" id="A0A2I0UT47"/>
<evidence type="ECO:0000313" key="4">
    <source>
        <dbReference type="Proteomes" id="UP000233556"/>
    </source>
</evidence>
<dbReference type="EMBL" id="KZ505641">
    <property type="protein sequence ID" value="PKU49199.1"/>
    <property type="molecule type" value="Genomic_DNA"/>
</dbReference>
<organism evidence="3 4">
    <name type="scientific">Limosa lapponica baueri</name>
    <dbReference type="NCBI Taxonomy" id="1758121"/>
    <lineage>
        <taxon>Eukaryota</taxon>
        <taxon>Metazoa</taxon>
        <taxon>Chordata</taxon>
        <taxon>Craniata</taxon>
        <taxon>Vertebrata</taxon>
        <taxon>Euteleostomi</taxon>
        <taxon>Archelosauria</taxon>
        <taxon>Archosauria</taxon>
        <taxon>Dinosauria</taxon>
        <taxon>Saurischia</taxon>
        <taxon>Theropoda</taxon>
        <taxon>Coelurosauria</taxon>
        <taxon>Aves</taxon>
        <taxon>Neognathae</taxon>
        <taxon>Neoaves</taxon>
        <taxon>Charadriiformes</taxon>
        <taxon>Scolopacidae</taxon>
        <taxon>Limosa</taxon>
    </lineage>
</organism>